<feature type="transmembrane region" description="Helical" evidence="1">
    <location>
        <begin position="20"/>
        <end position="42"/>
    </location>
</feature>
<feature type="transmembrane region" description="Helical" evidence="1">
    <location>
        <begin position="90"/>
        <end position="106"/>
    </location>
</feature>
<comment type="caution">
    <text evidence="2">The sequence shown here is derived from an EMBL/GenBank/DDBJ whole genome shotgun (WGS) entry which is preliminary data.</text>
</comment>
<feature type="transmembrane region" description="Helical" evidence="1">
    <location>
        <begin position="155"/>
        <end position="173"/>
    </location>
</feature>
<dbReference type="Proteomes" id="UP000323257">
    <property type="component" value="Unassembled WGS sequence"/>
</dbReference>
<keyword evidence="1" id="KW-0812">Transmembrane</keyword>
<keyword evidence="3" id="KW-1185">Reference proteome</keyword>
<reference evidence="2 3" key="1">
    <citation type="submission" date="2019-07" db="EMBL/GenBank/DDBJ databases">
        <title>Genomic Encyclopedia of Type Strains, Phase III (KMG-III): the genomes of soil and plant-associated and newly described type strains.</title>
        <authorList>
            <person name="Whitman W."/>
        </authorList>
    </citation>
    <scope>NUCLEOTIDE SEQUENCE [LARGE SCALE GENOMIC DNA]</scope>
    <source>
        <strain evidence="2 3">BL24</strain>
    </source>
</reference>
<dbReference type="InterPro" id="IPR036197">
    <property type="entry name" value="NarG-like_sf"/>
</dbReference>
<evidence type="ECO:0000256" key="1">
    <source>
        <dbReference type="SAM" id="Phobius"/>
    </source>
</evidence>
<keyword evidence="1" id="KW-0472">Membrane</keyword>
<sequence>MIVAVMMAGISQGSDKAAAIARGSVYGMTGCAACVVTALAVLRATGSWWFSLLLGLAVWFASGFALQAARSIAGCPLQDVRRASRERSRFRVTLITAGPPGVVVYYLQKRWKRGAVNMNRAFASRWARNVFAAVCALAALMYIGSRFFTHLDLALYGYMVGTVVFIGGFFYRFMAWAERPPTRILLRKGIRLIFRRSTPAVAADHLVVHRFIWNRGWYRWLQHILLGWGCILSAFVTFPLVFGWMYFTMADNGTYTVVGFGIDLLRVPADGWIAFLFYNALNITAFMVIGGVCMALYRRIRHKQALAEQSFAYDFLPLYLLLFISVTGLLLTFSNIFLHGFGHPVMSLVHQWAVILTLLYLPFGKLAHIPMRPLSVLARNYRDHYGQAEPKACKVCGTEFVSAEQSRDVVDVLKQNRLEFKTEEGAHLAELCLPCRRKYRMSRFTGIPTHQIRAKEANQDAKG</sequence>
<feature type="transmembrane region" description="Helical" evidence="1">
    <location>
        <begin position="48"/>
        <end position="69"/>
    </location>
</feature>
<feature type="transmembrane region" description="Helical" evidence="1">
    <location>
        <begin position="344"/>
        <end position="363"/>
    </location>
</feature>
<feature type="transmembrane region" description="Helical" evidence="1">
    <location>
        <begin position="126"/>
        <end position="143"/>
    </location>
</feature>
<gene>
    <name evidence="2" type="ORF">BCM02_10935</name>
</gene>
<feature type="transmembrane region" description="Helical" evidence="1">
    <location>
        <begin position="272"/>
        <end position="297"/>
    </location>
</feature>
<dbReference type="Gene3D" id="1.20.950.20">
    <property type="entry name" value="Transmembrane di-heme cytochromes, Chain C"/>
    <property type="match status" value="1"/>
</dbReference>
<accession>A0A5S5BXJ9</accession>
<keyword evidence="1" id="KW-1133">Transmembrane helix</keyword>
<protein>
    <submittedName>
        <fullName evidence="2">Uncharacterized protein DUF3147</fullName>
    </submittedName>
</protein>
<dbReference type="EMBL" id="VNHS01000009">
    <property type="protein sequence ID" value="TYP71757.1"/>
    <property type="molecule type" value="Genomic_DNA"/>
</dbReference>
<evidence type="ECO:0000313" key="3">
    <source>
        <dbReference type="Proteomes" id="UP000323257"/>
    </source>
</evidence>
<feature type="transmembrane region" description="Helical" evidence="1">
    <location>
        <begin position="318"/>
        <end position="338"/>
    </location>
</feature>
<name>A0A5S5BXJ9_9BACL</name>
<organism evidence="2 3">
    <name type="scientific">Paenibacillus methanolicus</name>
    <dbReference type="NCBI Taxonomy" id="582686"/>
    <lineage>
        <taxon>Bacteria</taxon>
        <taxon>Bacillati</taxon>
        <taxon>Bacillota</taxon>
        <taxon>Bacilli</taxon>
        <taxon>Bacillales</taxon>
        <taxon>Paenibacillaceae</taxon>
        <taxon>Paenibacillus</taxon>
    </lineage>
</organism>
<feature type="transmembrane region" description="Helical" evidence="1">
    <location>
        <begin position="225"/>
        <end position="247"/>
    </location>
</feature>
<evidence type="ECO:0000313" key="2">
    <source>
        <dbReference type="EMBL" id="TYP71757.1"/>
    </source>
</evidence>
<proteinExistence type="predicted"/>
<dbReference type="SUPFAM" id="SSF103501">
    <property type="entry name" value="Respiratory nitrate reductase 1 gamma chain"/>
    <property type="match status" value="1"/>
</dbReference>
<dbReference type="AlphaFoldDB" id="A0A5S5BXJ9"/>